<dbReference type="PANTHER" id="PTHR46105:SF13">
    <property type="entry name" value="ZINC FINGER AND BTB DOMAIN-CONTAINING PROTEIN 9"/>
    <property type="match status" value="1"/>
</dbReference>
<organism evidence="2 3">
    <name type="scientific">Homo sapiens</name>
    <name type="common">Human</name>
    <dbReference type="NCBI Taxonomy" id="9606"/>
    <lineage>
        <taxon>Eukaryota</taxon>
        <taxon>Metazoa</taxon>
        <taxon>Chordata</taxon>
        <taxon>Craniata</taxon>
        <taxon>Vertebrata</taxon>
        <taxon>Euteleostomi</taxon>
        <taxon>Mammalia</taxon>
        <taxon>Eutheria</taxon>
        <taxon>Euarchontoglires</taxon>
        <taxon>Primates</taxon>
        <taxon>Haplorrhini</taxon>
        <taxon>Catarrhini</taxon>
        <taxon>Hominidae</taxon>
        <taxon>Homo</taxon>
    </lineage>
</organism>
<dbReference type="OpenTargets" id="ENSG00000213588"/>
<reference evidence="2" key="4">
    <citation type="submission" date="2025-08" db="UniProtKB">
        <authorList>
            <consortium name="Ensembl"/>
        </authorList>
    </citation>
    <scope>IDENTIFICATION</scope>
</reference>
<dbReference type="ExpressionAtlas" id="A0A087X1K1">
    <property type="expression patterns" value="baseline and differential"/>
</dbReference>
<evidence type="ECO:0007829" key="5">
    <source>
        <dbReference type="ProteomicsDB" id="A0A087X1K1"/>
    </source>
</evidence>
<dbReference type="SMR" id="A0A087X1K1"/>
<accession>A0A087X1K1</accession>
<dbReference type="Gene3D" id="3.30.710.10">
    <property type="entry name" value="Potassium Channel Kv1.1, Chain A"/>
    <property type="match status" value="1"/>
</dbReference>
<keyword evidence="4 5" id="KW-1267">Proteomics identification</keyword>
<evidence type="ECO:0000313" key="3">
    <source>
        <dbReference type="Proteomes" id="UP000005640"/>
    </source>
</evidence>
<dbReference type="Proteomes" id="UP000005640">
    <property type="component" value="Chromosome 6"/>
</dbReference>
<dbReference type="PROSITE" id="PS50097">
    <property type="entry name" value="BTB"/>
    <property type="match status" value="1"/>
</dbReference>
<evidence type="ECO:0007829" key="4">
    <source>
        <dbReference type="PeptideAtlas" id="A0A087X1K1"/>
    </source>
</evidence>
<dbReference type="Ensembl" id="ENST00000621915.1">
    <property type="protein sequence ID" value="ENSP00000484265.1"/>
    <property type="gene ID" value="ENSG00000213588.6"/>
</dbReference>
<dbReference type="HOGENOM" id="CLU_004253_11_3_1"/>
<reference evidence="2" key="5">
    <citation type="submission" date="2025-09" db="UniProtKB">
        <authorList>
            <consortium name="Ensembl"/>
        </authorList>
    </citation>
    <scope>IDENTIFICATION</scope>
</reference>
<dbReference type="OMA" id="PGGWCIR"/>
<dbReference type="HGNC" id="HGNC:28323">
    <property type="gene designation" value="ZBTB9"/>
</dbReference>
<dbReference type="Pfam" id="PF00651">
    <property type="entry name" value="BTB"/>
    <property type="match status" value="1"/>
</dbReference>
<name>A0A087X1K1_HUMAN</name>
<dbReference type="AlphaFoldDB" id="A0A087X1K1"/>
<reference evidence="2 3" key="1">
    <citation type="journal article" date="2001" name="Nature">
        <title>Initial sequencing and analysis of the human genome.</title>
        <authorList>
            <consortium name="International Human Genome Sequencing Consortium"/>
            <person name="Lander E.S."/>
            <person name="Linton L.M."/>
            <person name="Birren B."/>
            <person name="Nusbaum C."/>
            <person name="Zody M.C."/>
            <person name="Baldwin J."/>
            <person name="Devon K."/>
            <person name="Dewar K."/>
            <person name="Doyle M."/>
            <person name="FitzHugh W."/>
            <person name="Funke R."/>
            <person name="Gage D."/>
            <person name="Harris K."/>
            <person name="Heaford A."/>
            <person name="Howland J."/>
            <person name="Kann L."/>
            <person name="Lehoczky J."/>
            <person name="LeVine R."/>
            <person name="McEwan P."/>
            <person name="McKernan K."/>
            <person name="Meldrim J."/>
            <person name="Mesirov J.P."/>
            <person name="Miranda C."/>
            <person name="Morris W."/>
            <person name="Naylor J."/>
            <person name="Raymond C."/>
            <person name="Rosetti M."/>
            <person name="Santos R."/>
            <person name="Sheridan A."/>
            <person name="Sougnez C."/>
            <person name="Stange-Thomann N."/>
            <person name="Stojanovic N."/>
            <person name="Subramanian A."/>
            <person name="Wyman D."/>
            <person name="Rogers J."/>
            <person name="Sulston J."/>
            <person name="Ainscough R."/>
            <person name="Beck S."/>
            <person name="Bentley D."/>
            <person name="Burton J."/>
            <person name="Clee C."/>
            <person name="Carter N."/>
            <person name="Coulson A."/>
            <person name="Deadman R."/>
            <person name="Deloukas P."/>
            <person name="Dunham A."/>
            <person name="Dunham I."/>
            <person name="Durbin R."/>
            <person name="French L."/>
            <person name="Grafham D."/>
            <person name="Gregory S."/>
            <person name="Hubbard T."/>
            <person name="Humphray S."/>
            <person name="Hunt A."/>
            <person name="Jones M."/>
            <person name="Lloyd C."/>
            <person name="McMurray A."/>
            <person name="Matthews L."/>
            <person name="Mercer S."/>
            <person name="Milne S."/>
            <person name="Mullikin J.C."/>
            <person name="Mungall A."/>
            <person name="Plumb R."/>
            <person name="Ross M."/>
            <person name="Shownkeen R."/>
            <person name="Sims S."/>
            <person name="Waterston R.H."/>
            <person name="Wilson R.K."/>
            <person name="Hillier L.W."/>
            <person name="McPherson J.D."/>
            <person name="Marra M.A."/>
            <person name="Mardis E.R."/>
            <person name="Fulton L.A."/>
            <person name="Chinwalla A.T."/>
            <person name="Pepin K.H."/>
            <person name="Gish W.R."/>
            <person name="Chissoe S.L."/>
            <person name="Wendl M.C."/>
            <person name="Delehaunty K.D."/>
            <person name="Miner T.L."/>
            <person name="Delehaunty A."/>
            <person name="Kramer J.B."/>
            <person name="Cook L.L."/>
            <person name="Fulton R.S."/>
            <person name="Johnson D.L."/>
            <person name="Minx P.J."/>
            <person name="Clifton S.W."/>
            <person name="Hawkins T."/>
            <person name="Branscomb E."/>
            <person name="Predki P."/>
            <person name="Richardson P."/>
            <person name="Wenning S."/>
            <person name="Slezak T."/>
            <person name="Doggett N."/>
            <person name="Cheng J.F."/>
            <person name="Olsen A."/>
            <person name="Lucas S."/>
            <person name="Elkin C."/>
            <person name="Uberbacher E."/>
            <person name="Frazier M."/>
            <person name="Gibbs R.A."/>
            <person name="Muzny D.M."/>
            <person name="Scherer S.E."/>
            <person name="Bouck J.B."/>
            <person name="Sodergren E.J."/>
            <person name="Worley K.C."/>
            <person name="Rives C.M."/>
            <person name="Gorrell J.H."/>
            <person name="Metzker M.L."/>
            <person name="Naylor S.L."/>
            <person name="Kucherlapati R.S."/>
            <person name="Nelson D.L."/>
            <person name="Weinstock G.M."/>
            <person name="Sakaki Y."/>
            <person name="Fujiyama A."/>
            <person name="Hattori M."/>
            <person name="Yada T."/>
            <person name="Toyoda A."/>
            <person name="Itoh T."/>
            <person name="Kawagoe C."/>
            <person name="Watanabe H."/>
            <person name="Totoki Y."/>
            <person name="Taylor T."/>
            <person name="Weissenbach J."/>
            <person name="Heilig R."/>
            <person name="Saurin W."/>
            <person name="Artiguenave F."/>
            <person name="Brottier P."/>
            <person name="Bruls T."/>
            <person name="Pelletier E."/>
            <person name="Robert C."/>
            <person name="Wincker P."/>
            <person name="Smith D.R."/>
            <person name="Doucette-Stamm L."/>
            <person name="Rubenfield M."/>
            <person name="Weinstock K."/>
            <person name="Lee H.M."/>
            <person name="Dubois J."/>
            <person name="Rosenthal A."/>
            <person name="Platzer M."/>
            <person name="Nyakatura G."/>
            <person name="Taudien S."/>
            <person name="Rump A."/>
            <person name="Yang H."/>
            <person name="Yu J."/>
            <person name="Wang J."/>
            <person name="Huang G."/>
            <person name="Gu J."/>
            <person name="Hood L."/>
            <person name="Rowen L."/>
            <person name="Madan A."/>
            <person name="Qin S."/>
            <person name="Davis R.W."/>
            <person name="Federspiel N.A."/>
            <person name="Abola A.P."/>
            <person name="Proctor M.J."/>
            <person name="Myers R.M."/>
            <person name="Schmutz J."/>
            <person name="Dickson M."/>
            <person name="Grimwood J."/>
            <person name="Cox D.R."/>
            <person name="Olson M.V."/>
            <person name="Kaul R."/>
            <person name="Raymond C."/>
            <person name="Shimizu N."/>
            <person name="Kawasaki K."/>
            <person name="Minoshima S."/>
            <person name="Evans G.A."/>
            <person name="Athanasiou M."/>
            <person name="Schultz R."/>
            <person name="Roe B.A."/>
            <person name="Chen F."/>
            <person name="Pan H."/>
            <person name="Ramser J."/>
            <person name="Lehrach H."/>
            <person name="Reinhardt R."/>
            <person name="McCombie W.R."/>
            <person name="de la Bastide M."/>
            <person name="Dedhia N."/>
            <person name="Blocker H."/>
            <person name="Hornischer K."/>
            <person name="Nordsiek G."/>
            <person name="Agarwala R."/>
            <person name="Aravind L."/>
            <person name="Bailey J.A."/>
            <person name="Bateman A."/>
            <person name="Batzoglou S."/>
            <person name="Birney E."/>
            <person name="Bork P."/>
            <person name="Brown D.G."/>
            <person name="Burge C.B."/>
            <person name="Cerutti L."/>
            <person name="Chen H.C."/>
            <person name="Church D."/>
            <person name="Clamp M."/>
            <person name="Copley R.R."/>
            <person name="Doerks T."/>
            <person name="Eddy S.R."/>
            <person name="Eichler E.E."/>
            <person name="Furey T.S."/>
            <person name="Galagan J."/>
            <person name="Gilbert J.G."/>
            <person name="Harmon C."/>
            <person name="Hayashizaki Y."/>
            <person name="Haussler D."/>
            <person name="Hermjakob H."/>
            <person name="Hokamp K."/>
            <person name="Jang W."/>
            <person name="Johnson L.S."/>
            <person name="Jones T.A."/>
            <person name="Kasif S."/>
            <person name="Kaspryzk A."/>
            <person name="Kennedy S."/>
            <person name="Kent W.J."/>
            <person name="Kitts P."/>
            <person name="Koonin E.V."/>
            <person name="Korf I."/>
            <person name="Kulp D."/>
            <person name="Lancet D."/>
            <person name="Lowe T.M."/>
            <person name="McLysaght A."/>
            <person name="Mikkelsen T."/>
            <person name="Moran J.V."/>
            <person name="Mulder N."/>
            <person name="Pollara V.J."/>
            <person name="Ponting C.P."/>
            <person name="Schuler G."/>
            <person name="Schultz J."/>
            <person name="Slater G."/>
            <person name="Smit A.F."/>
            <person name="Stupka E."/>
            <person name="Szustakowski J."/>
            <person name="Thierry-Mieg D."/>
            <person name="Thierry-Mieg J."/>
            <person name="Wagner L."/>
            <person name="Wallis J."/>
            <person name="Wheeler R."/>
            <person name="Williams A."/>
            <person name="Wolf Y.I."/>
            <person name="Wolfe K.H."/>
            <person name="Yang S.P."/>
            <person name="Yeh R.F."/>
            <person name="Collins F."/>
            <person name="Guyer M.S."/>
            <person name="Peterson J."/>
            <person name="Felsenfeld A."/>
            <person name="Wetterstrand K.A."/>
            <person name="Patrinos A."/>
            <person name="Morgan M.J."/>
            <person name="de Jong P."/>
            <person name="Catanese J.J."/>
            <person name="Osoegawa K."/>
            <person name="Shizuya H."/>
            <person name="Choi S."/>
            <person name="Chen Y.J."/>
        </authorList>
    </citation>
    <scope>NUCLEOTIDE SEQUENCE [LARGE SCALE GENOMIC DNA]</scope>
</reference>
<dbReference type="OrthoDB" id="6601382at2759"/>
<reference evidence="2 3" key="3">
    <citation type="journal article" date="2004" name="Nature">
        <title>Finishing the euchromatic sequence of the human genome.</title>
        <authorList>
            <consortium name="International Human Genome Sequencing Consortium"/>
        </authorList>
    </citation>
    <scope>NUCLEOTIDE SEQUENCE [LARGE SCALE GENOMIC DNA]</scope>
</reference>
<protein>
    <submittedName>
        <fullName evidence="2">Zinc finger and BTB domain containing 9</fullName>
    </submittedName>
</protein>
<dbReference type="Antibodypedia" id="14338">
    <property type="antibodies" value="95 antibodies from 21 providers"/>
</dbReference>
<dbReference type="VEuPathDB" id="HostDB:ENSG00000213588"/>
<dbReference type="InterPro" id="IPR050457">
    <property type="entry name" value="ZnFinger_BTB_dom_contain"/>
</dbReference>
<evidence type="ECO:0000313" key="2">
    <source>
        <dbReference type="Ensembl" id="ENSP00000484265.1"/>
    </source>
</evidence>
<dbReference type="EMBL" id="AL662799">
    <property type="status" value="NOT_ANNOTATED_CDS"/>
    <property type="molecule type" value="Genomic_DNA"/>
</dbReference>
<dbReference type="InterPro" id="IPR000210">
    <property type="entry name" value="BTB/POZ_dom"/>
</dbReference>
<feature type="domain" description="BTB" evidence="1">
    <location>
        <begin position="48"/>
        <end position="112"/>
    </location>
</feature>
<dbReference type="UCSC" id="uc063nya.1">
    <property type="organism name" value="human"/>
</dbReference>
<sequence length="138" mass="15137">METPTPLPPVPASPTCNPAPRTIQIEFPQHSSSLLESLNRHRLEGKFCDVSLLVQGRELRAHKAVLAAASPYFHDKLLLGDAPRLTLPSVIEADAFEGLLQLIYSGRLRLPLDALPAHLLVASGLQMWQVVDQCSEIL</sequence>
<gene>
    <name evidence="2" type="primary">ZBTB9</name>
</gene>
<proteinExistence type="evidence at protein level"/>
<reference evidence="2 3" key="2">
    <citation type="journal article" date="2003" name="Nature">
        <title>The DNA sequence and analysis of human chromosome 6.</title>
        <authorList>
            <person name="Mungall A.J."/>
            <person name="Palmer S.A."/>
            <person name="Sims S.K."/>
            <person name="Edwards C.A."/>
            <person name="Ashurst J.L."/>
            <person name="Wilming L."/>
            <person name="Jones M.C."/>
            <person name="Horton R."/>
            <person name="Hunt S.E."/>
            <person name="Scott C.E."/>
            <person name="Gilbert J.G."/>
            <person name="Clamp M.E."/>
            <person name="Bethel G."/>
            <person name="Milne S."/>
            <person name="Ainscough R."/>
            <person name="Almeida J.P."/>
            <person name="Ambrose K.D."/>
            <person name="Andrews T.D."/>
            <person name="Ashwell R.I."/>
            <person name="Babbage A.K."/>
            <person name="Bagguley C.L."/>
            <person name="Bailey J."/>
            <person name="Banerjee R."/>
            <person name="Barker D.J."/>
            <person name="Barlow K.F."/>
            <person name="Bates K."/>
            <person name="Beare D.M."/>
            <person name="Beasley H."/>
            <person name="Beasley O."/>
            <person name="Bird C.P."/>
            <person name="Blakey S."/>
            <person name="Bray-Allen S."/>
            <person name="Brook J."/>
            <person name="Brown A.J."/>
            <person name="Brown J.Y."/>
            <person name="Burford D.C."/>
            <person name="Burrill W."/>
            <person name="Burton J."/>
            <person name="Carder C."/>
            <person name="Carter N.P."/>
            <person name="Chapman J.C."/>
            <person name="Clark S.Y."/>
            <person name="Clark G."/>
            <person name="Clee C.M."/>
            <person name="Clegg S."/>
            <person name="Cobley V."/>
            <person name="Collier R.E."/>
            <person name="Collins J.E."/>
            <person name="Colman L.K."/>
            <person name="Corby N.R."/>
            <person name="Coville G.J."/>
            <person name="Culley K.M."/>
            <person name="Dhami P."/>
            <person name="Davies J."/>
            <person name="Dunn M."/>
            <person name="Earthrowl M.E."/>
            <person name="Ellington A.E."/>
            <person name="Evans K.A."/>
            <person name="Faulkner L."/>
            <person name="Francis M.D."/>
            <person name="Frankish A."/>
            <person name="Frankland J."/>
            <person name="French L."/>
            <person name="Garner P."/>
            <person name="Garnett J."/>
            <person name="Ghori M.J."/>
            <person name="Gilby L.M."/>
            <person name="Gillson C.J."/>
            <person name="Glithero R.J."/>
            <person name="Grafham D.V."/>
            <person name="Grant M."/>
            <person name="Gribble S."/>
            <person name="Griffiths C."/>
            <person name="Griffiths M."/>
            <person name="Hall R."/>
            <person name="Halls K.S."/>
            <person name="Hammond S."/>
            <person name="Harley J.L."/>
            <person name="Hart E.A."/>
            <person name="Heath P.D."/>
            <person name="Heathcott R."/>
            <person name="Holmes S.J."/>
            <person name="Howden P.J."/>
            <person name="Howe K.L."/>
            <person name="Howell G.R."/>
            <person name="Huckle E."/>
            <person name="Humphray S.J."/>
            <person name="Humphries M.D."/>
            <person name="Hunt A.R."/>
            <person name="Johnson C.M."/>
            <person name="Joy A.A."/>
            <person name="Kay M."/>
            <person name="Keenan S.J."/>
            <person name="Kimberley A.M."/>
            <person name="King A."/>
            <person name="Laird G.K."/>
            <person name="Langford C."/>
            <person name="Lawlor S."/>
            <person name="Leongamornlert D.A."/>
            <person name="Leversha M."/>
            <person name="Lloyd C.R."/>
            <person name="Lloyd D.M."/>
            <person name="Loveland J.E."/>
            <person name="Lovell J."/>
            <person name="Martin S."/>
            <person name="Mashreghi-Mohammadi M."/>
            <person name="Maslen G.L."/>
            <person name="Matthews L."/>
            <person name="McCann O.T."/>
            <person name="McLaren S.J."/>
            <person name="McLay K."/>
            <person name="McMurray A."/>
            <person name="Moore M.J."/>
            <person name="Mullikin J.C."/>
            <person name="Niblett D."/>
            <person name="Nickerson T."/>
            <person name="Novik K.L."/>
            <person name="Oliver K."/>
            <person name="Overton-Larty E.K."/>
            <person name="Parker A."/>
            <person name="Patel R."/>
            <person name="Pearce A.V."/>
            <person name="Peck A.I."/>
            <person name="Phillimore B."/>
            <person name="Phillips S."/>
            <person name="Plumb R.W."/>
            <person name="Porter K.M."/>
            <person name="Ramsey Y."/>
            <person name="Ranby S.A."/>
            <person name="Rice C.M."/>
            <person name="Ross M.T."/>
            <person name="Searle S.M."/>
            <person name="Sehra H.K."/>
            <person name="Sheridan E."/>
            <person name="Skuce C.D."/>
            <person name="Smith S."/>
            <person name="Smith M."/>
            <person name="Spraggon L."/>
            <person name="Squares S.L."/>
            <person name="Steward C.A."/>
            <person name="Sycamore N."/>
            <person name="Tamlyn-Hall G."/>
            <person name="Tester J."/>
            <person name="Theaker A.J."/>
            <person name="Thomas D.W."/>
            <person name="Thorpe A."/>
            <person name="Tracey A."/>
            <person name="Tromans A."/>
            <person name="Tubby B."/>
            <person name="Wall M."/>
            <person name="Wallis J.M."/>
            <person name="West A.P."/>
            <person name="White S.S."/>
            <person name="Whitehead S.L."/>
            <person name="Whittaker H."/>
            <person name="Wild A."/>
            <person name="Willey D.J."/>
            <person name="Wilmer T.E."/>
            <person name="Wood J.M."/>
            <person name="Wray P.W."/>
            <person name="Wyatt J.C."/>
            <person name="Young L."/>
            <person name="Younger R.M."/>
            <person name="Bentley D.R."/>
            <person name="Coulson A."/>
            <person name="Durbin R."/>
            <person name="Hubbard T."/>
            <person name="Sulston J.E."/>
            <person name="Dunham I."/>
            <person name="Rogers J."/>
            <person name="Beck S."/>
        </authorList>
    </citation>
    <scope>NUCLEOTIDE SEQUENCE [LARGE SCALE GENOMIC DNA]</scope>
</reference>
<dbReference type="Bgee" id="ENSG00000213588">
    <property type="expression patterns" value="Expressed in primordial germ cell in gonad and 105 other cell types or tissues"/>
</dbReference>
<dbReference type="Ensembl" id="ENST00000621915.1">
    <property type="protein sequence ID" value="ENSP00000484265.1"/>
    <property type="gene ID" value="ENSG00000213588.7"/>
</dbReference>
<dbReference type="InterPro" id="IPR011333">
    <property type="entry name" value="SKP1/BTB/POZ_sf"/>
</dbReference>
<feature type="non-terminal residue" evidence="2">
    <location>
        <position position="138"/>
    </location>
</feature>
<dbReference type="SMART" id="SM00225">
    <property type="entry name" value="BTB"/>
    <property type="match status" value="1"/>
</dbReference>
<dbReference type="SUPFAM" id="SSF54695">
    <property type="entry name" value="POZ domain"/>
    <property type="match status" value="1"/>
</dbReference>
<evidence type="ECO:0000259" key="1">
    <source>
        <dbReference type="PROSITE" id="PS50097"/>
    </source>
</evidence>
<dbReference type="MassIVE" id="A0A087X1K1"/>
<dbReference type="PANTHER" id="PTHR46105">
    <property type="entry name" value="AGAP004733-PA"/>
    <property type="match status" value="1"/>
</dbReference>
<keyword evidence="3" id="KW-1185">Reference proteome</keyword>
<dbReference type="GeneTree" id="ENSGT00940000162408"/>